<proteinExistence type="predicted"/>
<keyword evidence="1" id="KW-0472">Membrane</keyword>
<comment type="caution">
    <text evidence="2">The sequence shown here is derived from an EMBL/GenBank/DDBJ whole genome shotgun (WGS) entry which is preliminary data.</text>
</comment>
<keyword evidence="1" id="KW-1133">Transmembrane helix</keyword>
<dbReference type="PANTHER" id="PTHR38646">
    <property type="entry name" value="YALI0F00814P"/>
    <property type="match status" value="1"/>
</dbReference>
<dbReference type="EMBL" id="BTGC01000003">
    <property type="protein sequence ID" value="GMM50348.1"/>
    <property type="molecule type" value="Genomic_DNA"/>
</dbReference>
<sequence>MEYSRVEQQELNASQRTFEGAYLRTALSKFSFGMLVLRVFTAEFLAIGVVYTFSALCTVVMALYCRNVREGHLAANPSTTFHTGSSIVALTAILDILTMITMLILVARL</sequence>
<protein>
    <recommendedName>
        <fullName evidence="4">DUF202 domain-containing protein</fullName>
    </recommendedName>
</protein>
<reference evidence="2 3" key="1">
    <citation type="journal article" date="2023" name="Elife">
        <title>Identification of key yeast species and microbe-microbe interactions impacting larval growth of Drosophila in the wild.</title>
        <authorList>
            <person name="Mure A."/>
            <person name="Sugiura Y."/>
            <person name="Maeda R."/>
            <person name="Honda K."/>
            <person name="Sakurai N."/>
            <person name="Takahashi Y."/>
            <person name="Watada M."/>
            <person name="Katoh T."/>
            <person name="Gotoh A."/>
            <person name="Gotoh Y."/>
            <person name="Taniguchi I."/>
            <person name="Nakamura K."/>
            <person name="Hayashi T."/>
            <person name="Katayama T."/>
            <person name="Uemura T."/>
            <person name="Hattori Y."/>
        </authorList>
    </citation>
    <scope>NUCLEOTIDE SEQUENCE [LARGE SCALE GENOMIC DNA]</scope>
    <source>
        <strain evidence="2 3">SB-73</strain>
    </source>
</reference>
<gene>
    <name evidence="2" type="ORF">DASB73_013060</name>
</gene>
<organism evidence="2 3">
    <name type="scientific">Starmerella bacillaris</name>
    <name type="common">Yeast</name>
    <name type="synonym">Candida zemplinina</name>
    <dbReference type="NCBI Taxonomy" id="1247836"/>
    <lineage>
        <taxon>Eukaryota</taxon>
        <taxon>Fungi</taxon>
        <taxon>Dikarya</taxon>
        <taxon>Ascomycota</taxon>
        <taxon>Saccharomycotina</taxon>
        <taxon>Dipodascomycetes</taxon>
        <taxon>Dipodascales</taxon>
        <taxon>Trichomonascaceae</taxon>
        <taxon>Starmerella</taxon>
    </lineage>
</organism>
<accession>A0AAV5RGU7</accession>
<evidence type="ECO:0008006" key="4">
    <source>
        <dbReference type="Google" id="ProtNLM"/>
    </source>
</evidence>
<keyword evidence="3" id="KW-1185">Reference proteome</keyword>
<dbReference type="Proteomes" id="UP001362899">
    <property type="component" value="Unassembled WGS sequence"/>
</dbReference>
<name>A0AAV5RGU7_STABA</name>
<dbReference type="PANTHER" id="PTHR38646:SF1">
    <property type="entry name" value="DUF202 DOMAIN-CONTAINING PROTEIN"/>
    <property type="match status" value="1"/>
</dbReference>
<feature type="transmembrane region" description="Helical" evidence="1">
    <location>
        <begin position="46"/>
        <end position="65"/>
    </location>
</feature>
<keyword evidence="1" id="KW-0812">Transmembrane</keyword>
<evidence type="ECO:0000256" key="1">
    <source>
        <dbReference type="SAM" id="Phobius"/>
    </source>
</evidence>
<evidence type="ECO:0000313" key="3">
    <source>
        <dbReference type="Proteomes" id="UP001362899"/>
    </source>
</evidence>
<evidence type="ECO:0000313" key="2">
    <source>
        <dbReference type="EMBL" id="GMM50348.1"/>
    </source>
</evidence>
<dbReference type="AlphaFoldDB" id="A0AAV5RGU7"/>
<feature type="transmembrane region" description="Helical" evidence="1">
    <location>
        <begin position="86"/>
        <end position="107"/>
    </location>
</feature>